<keyword evidence="14 33" id="KW-0560">Oxidoreductase</keyword>
<keyword evidence="16" id="KW-0443">Lipid metabolism</keyword>
<name>A0ABD0M688_9CAEN</name>
<dbReference type="GO" id="GO:0006629">
    <property type="term" value="P:lipid metabolic process"/>
    <property type="evidence" value="ECO:0007669"/>
    <property type="project" value="UniProtKB-KW"/>
</dbReference>
<comment type="caution">
    <text evidence="36">The sequence shown here is derived from an EMBL/GenBank/DDBJ whole genome shotgun (WGS) entry which is preliminary data.</text>
</comment>
<dbReference type="InterPro" id="IPR050346">
    <property type="entry name" value="FMO-like"/>
</dbReference>
<comment type="catalytic activity">
    <reaction evidence="27">
        <text>trimethylamine + NADPH + O2 = trimethylamine N-oxide + NADP(+) + H2O</text>
        <dbReference type="Rhea" id="RHEA:31979"/>
        <dbReference type="ChEBI" id="CHEBI:15377"/>
        <dbReference type="ChEBI" id="CHEBI:15379"/>
        <dbReference type="ChEBI" id="CHEBI:15724"/>
        <dbReference type="ChEBI" id="CHEBI:57783"/>
        <dbReference type="ChEBI" id="CHEBI:58349"/>
        <dbReference type="ChEBI" id="CHEBI:58389"/>
        <dbReference type="EC" id="1.14.13.148"/>
    </reaction>
    <physiologicalReaction direction="left-to-right" evidence="27">
        <dbReference type="Rhea" id="RHEA:31980"/>
    </physiologicalReaction>
</comment>
<evidence type="ECO:0000256" key="9">
    <source>
        <dbReference type="ARBA" id="ARBA00022824"/>
    </source>
</evidence>
<evidence type="ECO:0000256" key="33">
    <source>
        <dbReference type="PIRNR" id="PIRNR000332"/>
    </source>
</evidence>
<dbReference type="EMBL" id="JACVVK020000005">
    <property type="protein sequence ID" value="KAK7506946.1"/>
    <property type="molecule type" value="Genomic_DNA"/>
</dbReference>
<dbReference type="InterPro" id="IPR002257">
    <property type="entry name" value="Flavin_mOase_5"/>
</dbReference>
<dbReference type="FunFam" id="3.50.50.60:FF:000159">
    <property type="entry name" value="Dimethylaniline monooxygenase [N-oxide-forming]"/>
    <property type="match status" value="1"/>
</dbReference>
<evidence type="ECO:0000256" key="14">
    <source>
        <dbReference type="ARBA" id="ARBA00023002"/>
    </source>
</evidence>
<dbReference type="InterPro" id="IPR020946">
    <property type="entry name" value="Flavin_mOase-like"/>
</dbReference>
<evidence type="ECO:0000256" key="2">
    <source>
        <dbReference type="ARBA" id="ARBA00004389"/>
    </source>
</evidence>
<gene>
    <name evidence="36" type="ORF">BaRGS_00001797</name>
</gene>
<organism evidence="36 37">
    <name type="scientific">Batillaria attramentaria</name>
    <dbReference type="NCBI Taxonomy" id="370345"/>
    <lineage>
        <taxon>Eukaryota</taxon>
        <taxon>Metazoa</taxon>
        <taxon>Spiralia</taxon>
        <taxon>Lophotrochozoa</taxon>
        <taxon>Mollusca</taxon>
        <taxon>Gastropoda</taxon>
        <taxon>Caenogastropoda</taxon>
        <taxon>Sorbeoconcha</taxon>
        <taxon>Cerithioidea</taxon>
        <taxon>Batillariidae</taxon>
        <taxon>Batillaria</taxon>
    </lineage>
</organism>
<evidence type="ECO:0000256" key="15">
    <source>
        <dbReference type="ARBA" id="ARBA00023033"/>
    </source>
</evidence>
<evidence type="ECO:0000256" key="13">
    <source>
        <dbReference type="ARBA" id="ARBA00022989"/>
    </source>
</evidence>
<dbReference type="Gene3D" id="3.50.50.60">
    <property type="entry name" value="FAD/NAD(P)-binding domain"/>
    <property type="match status" value="2"/>
</dbReference>
<evidence type="ECO:0000256" key="28">
    <source>
        <dbReference type="ARBA" id="ARBA00048459"/>
    </source>
</evidence>
<keyword evidence="10 33" id="KW-0274">FAD</keyword>
<keyword evidence="12 33" id="KW-0521">NADP</keyword>
<keyword evidence="5" id="KW-0488">Methylation</keyword>
<evidence type="ECO:0000256" key="12">
    <source>
        <dbReference type="ARBA" id="ARBA00022857"/>
    </source>
</evidence>
<evidence type="ECO:0000256" key="27">
    <source>
        <dbReference type="ARBA" id="ARBA00048088"/>
    </source>
</evidence>
<evidence type="ECO:0000256" key="35">
    <source>
        <dbReference type="SAM" id="Phobius"/>
    </source>
</evidence>
<evidence type="ECO:0000256" key="24">
    <source>
        <dbReference type="ARBA" id="ARBA00047864"/>
    </source>
</evidence>
<evidence type="ECO:0000313" key="36">
    <source>
        <dbReference type="EMBL" id="KAK7506946.1"/>
    </source>
</evidence>
<dbReference type="InterPro" id="IPR036188">
    <property type="entry name" value="FAD/NAD-bd_sf"/>
</dbReference>
<dbReference type="PIRSF" id="PIRSF000332">
    <property type="entry name" value="FMO"/>
    <property type="match status" value="1"/>
</dbReference>
<comment type="catalytic activity">
    <reaction evidence="30">
        <text>heptan-4-one + NADPH + O2 + H(+) = propyl butanoate + NADP(+) + H2O</text>
        <dbReference type="Rhea" id="RHEA:54852"/>
        <dbReference type="ChEBI" id="CHEBI:15377"/>
        <dbReference type="ChEBI" id="CHEBI:15378"/>
        <dbReference type="ChEBI" id="CHEBI:15379"/>
        <dbReference type="ChEBI" id="CHEBI:57783"/>
        <dbReference type="ChEBI" id="CHEBI:58349"/>
        <dbReference type="ChEBI" id="CHEBI:89484"/>
        <dbReference type="ChEBI" id="CHEBI:89719"/>
    </reaction>
    <physiologicalReaction direction="left-to-right" evidence="30">
        <dbReference type="Rhea" id="RHEA:54853"/>
    </physiologicalReaction>
</comment>
<evidence type="ECO:0000313" key="37">
    <source>
        <dbReference type="Proteomes" id="UP001519460"/>
    </source>
</evidence>
<dbReference type="PANTHER" id="PTHR23023">
    <property type="entry name" value="DIMETHYLANILINE MONOOXYGENASE"/>
    <property type="match status" value="1"/>
</dbReference>
<evidence type="ECO:0000256" key="4">
    <source>
        <dbReference type="ARBA" id="ARBA00009183"/>
    </source>
</evidence>
<comment type="subcellular location">
    <subcellularLocation>
        <location evidence="2">Endoplasmic reticulum membrane</location>
        <topology evidence="2">Single-pass membrane protein</topology>
    </subcellularLocation>
    <subcellularLocation>
        <location evidence="3">Microsome membrane</location>
    </subcellularLocation>
</comment>
<evidence type="ECO:0000256" key="5">
    <source>
        <dbReference type="ARBA" id="ARBA00022481"/>
    </source>
</evidence>
<evidence type="ECO:0000256" key="17">
    <source>
        <dbReference type="ARBA" id="ARBA00023136"/>
    </source>
</evidence>
<keyword evidence="13 35" id="KW-1133">Transmembrane helix</keyword>
<comment type="cofactor">
    <cofactor evidence="1 33 34">
        <name>FAD</name>
        <dbReference type="ChEBI" id="CHEBI:57692"/>
    </cofactor>
</comment>
<evidence type="ECO:0000256" key="23">
    <source>
        <dbReference type="ARBA" id="ARBA00047855"/>
    </source>
</evidence>
<comment type="catalytic activity">
    <reaction evidence="28">
        <text>octan-3-one + NADPH + O2 + H(+) = ethyl hexanoate + NADP(+) + H2O</text>
        <dbReference type="Rhea" id="RHEA:54856"/>
        <dbReference type="ChEBI" id="CHEBI:15377"/>
        <dbReference type="ChEBI" id="CHEBI:15378"/>
        <dbReference type="ChEBI" id="CHEBI:15379"/>
        <dbReference type="ChEBI" id="CHEBI:57783"/>
        <dbReference type="ChEBI" id="CHEBI:58349"/>
        <dbReference type="ChEBI" id="CHEBI:80946"/>
        <dbReference type="ChEBI" id="CHEBI:86055"/>
    </reaction>
    <physiologicalReaction direction="left-to-right" evidence="28">
        <dbReference type="Rhea" id="RHEA:54857"/>
    </physiologicalReaction>
</comment>
<evidence type="ECO:0000256" key="22">
    <source>
        <dbReference type="ARBA" id="ARBA00047574"/>
    </source>
</evidence>
<evidence type="ECO:0000256" key="20">
    <source>
        <dbReference type="ARBA" id="ARBA00047338"/>
    </source>
</evidence>
<dbReference type="GO" id="GO:0016174">
    <property type="term" value="F:NAD(P)H oxidase H2O2-forming activity"/>
    <property type="evidence" value="ECO:0007669"/>
    <property type="project" value="UniProtKB-EC"/>
</dbReference>
<evidence type="ECO:0000256" key="29">
    <source>
        <dbReference type="ARBA" id="ARBA00048989"/>
    </source>
</evidence>
<dbReference type="EC" id="1.-.-.-" evidence="34"/>
<protein>
    <recommendedName>
        <fullName evidence="34">Flavin-containing monooxygenase</fullName>
        <ecNumber evidence="34">1.-.-.-</ecNumber>
    </recommendedName>
</protein>
<dbReference type="PRINTS" id="PR00370">
    <property type="entry name" value="FMOXYGENASE"/>
</dbReference>
<keyword evidence="9 33" id="KW-0256">Endoplasmic reticulum</keyword>
<proteinExistence type="inferred from homology"/>
<sequence>MAKRVAVIGGGCSGLAAIKCCVDEGLEPVCFERTDEVGGLWHYTDHVRNGQACVMRSTVINTSKEMMCFSDYPVPKENPNYMHNSQVLQYFKDYAEHFKLYDHIQYNTEVVMVKRAADFAKTGKWNLQIRDHMSGEERTETFDAVLVCTGHHAEKNEPTFPGLSDFKGRVVHSHDYREPSDYVGKRMVVVGFGNSGGDLAVELSRCGQVFLSTRRGAWVFKRLGQAGGLPLDVVTKTRLQTAINSFLPISVLRSRVRRQLNKQLDHDLYGLTPAYPPLTSHTVVNDDLANRIACGSIKVKTDVKKFNPTSVEFVDGTVEENIDVVLLATGYIFGFPFIEKSVIDVKENRLPFYKYMFPPDLEHKTLAVIGCVQPLGATVPLSEVQCRLATRVFKDEVKLPPAPAMWEDIQAKENAMAQRYWKSQRHTIQVDWIPFMDELAELNGCKPDVAHLLKTDPVLAWHVITGPCTPYQYRLMGPGKWAGARDAILTTMDRVRFPLATRPVPGDSGKDDRQWFLFWFSALVVFVIVVRFLFG</sequence>
<evidence type="ECO:0000256" key="8">
    <source>
        <dbReference type="ARBA" id="ARBA00022692"/>
    </source>
</evidence>
<keyword evidence="11" id="KW-0492">Microsome</keyword>
<comment type="catalytic activity">
    <reaction evidence="32">
        <text>octan-3-one + NADPH + O2 + H(+) = pentyl propanoate + NADP(+) + H2O</text>
        <dbReference type="Rhea" id="RHEA:54840"/>
        <dbReference type="ChEBI" id="CHEBI:15377"/>
        <dbReference type="ChEBI" id="CHEBI:15378"/>
        <dbReference type="ChEBI" id="CHEBI:15379"/>
        <dbReference type="ChEBI" id="CHEBI:57783"/>
        <dbReference type="ChEBI" id="CHEBI:58349"/>
        <dbReference type="ChEBI" id="CHEBI:80946"/>
        <dbReference type="ChEBI" id="CHEBI:87373"/>
    </reaction>
    <physiologicalReaction direction="left-to-right" evidence="32">
        <dbReference type="Rhea" id="RHEA:54841"/>
    </physiologicalReaction>
</comment>
<evidence type="ECO:0000256" key="19">
    <source>
        <dbReference type="ARBA" id="ARBA00045957"/>
    </source>
</evidence>
<evidence type="ECO:0000256" key="3">
    <source>
        <dbReference type="ARBA" id="ARBA00004524"/>
    </source>
</evidence>
<evidence type="ECO:0000256" key="26">
    <source>
        <dbReference type="ARBA" id="ARBA00048041"/>
    </source>
</evidence>
<feature type="transmembrane region" description="Helical" evidence="35">
    <location>
        <begin position="515"/>
        <end position="534"/>
    </location>
</feature>
<reference evidence="36 37" key="1">
    <citation type="journal article" date="2023" name="Sci. Data">
        <title>Genome assembly of the Korean intertidal mud-creeper Batillaria attramentaria.</title>
        <authorList>
            <person name="Patra A.K."/>
            <person name="Ho P.T."/>
            <person name="Jun S."/>
            <person name="Lee S.J."/>
            <person name="Kim Y."/>
            <person name="Won Y.J."/>
        </authorList>
    </citation>
    <scope>NUCLEOTIDE SEQUENCE [LARGE SCALE GENOMIC DNA]</scope>
    <source>
        <strain evidence="36">Wonlab-2016</strain>
    </source>
</reference>
<comment type="catalytic activity">
    <reaction evidence="22">
        <text>heptan-2-one + NADPH + O2 + H(+) = pentyl acetate + NADP(+) + H2O</text>
        <dbReference type="Rhea" id="RHEA:54836"/>
        <dbReference type="ChEBI" id="CHEBI:5672"/>
        <dbReference type="ChEBI" id="CHEBI:15377"/>
        <dbReference type="ChEBI" id="CHEBI:15378"/>
        <dbReference type="ChEBI" id="CHEBI:15379"/>
        <dbReference type="ChEBI" id="CHEBI:57783"/>
        <dbReference type="ChEBI" id="CHEBI:58349"/>
        <dbReference type="ChEBI" id="CHEBI:87362"/>
    </reaction>
    <physiologicalReaction direction="left-to-right" evidence="22">
        <dbReference type="Rhea" id="RHEA:54837"/>
    </physiologicalReaction>
</comment>
<evidence type="ECO:0000256" key="32">
    <source>
        <dbReference type="ARBA" id="ARBA00049475"/>
    </source>
</evidence>
<comment type="catalytic activity">
    <reaction evidence="25">
        <text>hexan-3-one + NADPH + O2 + H(+) = ethyl butanoate + NADP(+) + H2O</text>
        <dbReference type="Rhea" id="RHEA:54844"/>
        <dbReference type="ChEBI" id="CHEBI:15377"/>
        <dbReference type="ChEBI" id="CHEBI:15378"/>
        <dbReference type="ChEBI" id="CHEBI:15379"/>
        <dbReference type="ChEBI" id="CHEBI:57783"/>
        <dbReference type="ChEBI" id="CHEBI:58349"/>
        <dbReference type="ChEBI" id="CHEBI:88764"/>
        <dbReference type="ChEBI" id="CHEBI:89891"/>
    </reaction>
    <physiologicalReaction direction="left-to-right" evidence="25">
        <dbReference type="Rhea" id="RHEA:54845"/>
    </physiologicalReaction>
</comment>
<comment type="catalytic activity">
    <reaction evidence="20">
        <text>hypotaurine + NADH + O2 + H(+) = taurine + NAD(+) + H2O</text>
        <dbReference type="Rhea" id="RHEA:74111"/>
        <dbReference type="ChEBI" id="CHEBI:15377"/>
        <dbReference type="ChEBI" id="CHEBI:15378"/>
        <dbReference type="ChEBI" id="CHEBI:15379"/>
        <dbReference type="ChEBI" id="CHEBI:57540"/>
        <dbReference type="ChEBI" id="CHEBI:57853"/>
        <dbReference type="ChEBI" id="CHEBI:57945"/>
        <dbReference type="ChEBI" id="CHEBI:507393"/>
        <dbReference type="EC" id="1.14.13.8"/>
    </reaction>
    <physiologicalReaction direction="left-to-right" evidence="20">
        <dbReference type="Rhea" id="RHEA:74112"/>
    </physiologicalReaction>
</comment>
<evidence type="ECO:0000256" key="34">
    <source>
        <dbReference type="RuleBase" id="RU361177"/>
    </source>
</evidence>
<dbReference type="Pfam" id="PF00743">
    <property type="entry name" value="FMO-like"/>
    <property type="match status" value="1"/>
</dbReference>
<comment type="function">
    <text evidence="19">Broad spectrum monooxygenase that catalyzes the oxygenation of a wide variety of nitrogen- and sulfur-containing compounds including xenobiotics. Catalyzes the S-oxygenation of hypotaurine to produce taurine, an organic osmolyte involved in cell volume regulation as well as a variety of cytoprotective and developmental processes. In vitro, catalyzes the N-oxygenation of trimethylamine (TMA) to produce trimethylamine N-oxide (TMAO) and could therefore participate to the detoxification of this compound that is generated by the action of gut microbiota from dietary precursors such as choline, choline containing compounds, betaine or L-carnitine.</text>
</comment>
<dbReference type="SUPFAM" id="SSF51905">
    <property type="entry name" value="FAD/NAD(P)-binding domain"/>
    <property type="match status" value="2"/>
</dbReference>
<keyword evidence="7 33" id="KW-0285">Flavoprotein</keyword>
<dbReference type="InterPro" id="IPR000960">
    <property type="entry name" value="Flavin_mOase"/>
</dbReference>
<dbReference type="AlphaFoldDB" id="A0ABD0M688"/>
<evidence type="ECO:0000256" key="6">
    <source>
        <dbReference type="ARBA" id="ARBA00022553"/>
    </source>
</evidence>
<dbReference type="PRINTS" id="PR01125">
    <property type="entry name" value="FMOXYGENASE5"/>
</dbReference>
<evidence type="ECO:0000256" key="21">
    <source>
        <dbReference type="ARBA" id="ARBA00047426"/>
    </source>
</evidence>
<comment type="catalytic activity">
    <reaction evidence="21">
        <text>hexan-3-one + NADPH + O2 + H(+) = propyl propanoate + NADP(+) + H2O</text>
        <dbReference type="Rhea" id="RHEA:54848"/>
        <dbReference type="ChEBI" id="CHEBI:15377"/>
        <dbReference type="ChEBI" id="CHEBI:15378"/>
        <dbReference type="ChEBI" id="CHEBI:15379"/>
        <dbReference type="ChEBI" id="CHEBI:57783"/>
        <dbReference type="ChEBI" id="CHEBI:58349"/>
        <dbReference type="ChEBI" id="CHEBI:89828"/>
        <dbReference type="ChEBI" id="CHEBI:89891"/>
    </reaction>
    <physiologicalReaction direction="left-to-right" evidence="21">
        <dbReference type="Rhea" id="RHEA:54849"/>
    </physiologicalReaction>
</comment>
<evidence type="ECO:0000256" key="7">
    <source>
        <dbReference type="ARBA" id="ARBA00022630"/>
    </source>
</evidence>
<keyword evidence="6" id="KW-0597">Phosphoprotein</keyword>
<comment type="similarity">
    <text evidence="4 33 34">Belongs to the FMO family.</text>
</comment>
<dbReference type="GO" id="GO:0004499">
    <property type="term" value="F:N,N-dimethylaniline monooxygenase activity"/>
    <property type="evidence" value="ECO:0007669"/>
    <property type="project" value="UniProtKB-UniRule"/>
</dbReference>
<evidence type="ECO:0000256" key="18">
    <source>
        <dbReference type="ARBA" id="ARBA00045722"/>
    </source>
</evidence>
<comment type="catalytic activity">
    <reaction evidence="23">
        <text>sulcatone + NADPH + O2 + H(+) = 4-methylpent-3-en-1-yl acetate + NADP(+) + H2O</text>
        <dbReference type="Rhea" id="RHEA:54864"/>
        <dbReference type="ChEBI" id="CHEBI:15377"/>
        <dbReference type="ChEBI" id="CHEBI:15378"/>
        <dbReference type="ChEBI" id="CHEBI:15379"/>
        <dbReference type="ChEBI" id="CHEBI:16310"/>
        <dbReference type="ChEBI" id="CHEBI:57783"/>
        <dbReference type="ChEBI" id="CHEBI:58349"/>
        <dbReference type="ChEBI" id="CHEBI:138373"/>
    </reaction>
    <physiologicalReaction direction="left-to-right" evidence="23">
        <dbReference type="Rhea" id="RHEA:54865"/>
    </physiologicalReaction>
</comment>
<dbReference type="GO" id="GO:0005789">
    <property type="term" value="C:endoplasmic reticulum membrane"/>
    <property type="evidence" value="ECO:0007669"/>
    <property type="project" value="UniProtKB-SubCell"/>
</dbReference>
<evidence type="ECO:0000256" key="31">
    <source>
        <dbReference type="ARBA" id="ARBA00049443"/>
    </source>
</evidence>
<keyword evidence="15 33" id="KW-0503">Monooxygenase</keyword>
<evidence type="ECO:0000256" key="11">
    <source>
        <dbReference type="ARBA" id="ARBA00022848"/>
    </source>
</evidence>
<keyword evidence="8 35" id="KW-0812">Transmembrane</keyword>
<evidence type="ECO:0000256" key="10">
    <source>
        <dbReference type="ARBA" id="ARBA00022827"/>
    </source>
</evidence>
<keyword evidence="37" id="KW-1185">Reference proteome</keyword>
<comment type="function">
    <text evidence="18">Acts as a Baeyer-Villiger monooxygenase on a broad range of substrates. Catalyzes the insertion of an oxygen atom into a carbon-carbon bond adjacent to a carbonyl, which converts ketones to esters. Active on diverse carbonyl compounds, whereas soft nucleophiles are mostly non- or poorly reactive. In contrast with other forms of FMO it is non- or poorly active on 'classical' substrates such as drugs, pesticides, and dietary components containing soft nucleophilic heteroatoms. Able to oxidize drug molecules bearing a carbonyl group on an aliphatic chain, such as nabumetone and pentoxifylline. Also, in the absence of substrates, shows slow but yet significant NADPH oxidase activity. Acts as a positive modulator of cholesterol biosynthesis as well as glucose homeostasis, promoting metabolic aging via pleiotropic effects.</text>
</comment>
<comment type="catalytic activity">
    <reaction evidence="26">
        <text>hypotaurine + NADPH + O2 + H(+) = taurine + NADP(+) + H2O</text>
        <dbReference type="Rhea" id="RHEA:69819"/>
        <dbReference type="ChEBI" id="CHEBI:15377"/>
        <dbReference type="ChEBI" id="CHEBI:15378"/>
        <dbReference type="ChEBI" id="CHEBI:15379"/>
        <dbReference type="ChEBI" id="CHEBI:57783"/>
        <dbReference type="ChEBI" id="CHEBI:57853"/>
        <dbReference type="ChEBI" id="CHEBI:58349"/>
        <dbReference type="ChEBI" id="CHEBI:507393"/>
        <dbReference type="EC" id="1.14.13.8"/>
    </reaction>
    <physiologicalReaction direction="left-to-right" evidence="26">
        <dbReference type="Rhea" id="RHEA:69820"/>
    </physiologicalReaction>
</comment>
<dbReference type="Proteomes" id="UP001519460">
    <property type="component" value="Unassembled WGS sequence"/>
</dbReference>
<dbReference type="GO" id="GO:0034899">
    <property type="term" value="F:trimethylamine monooxygenase activity"/>
    <property type="evidence" value="ECO:0007669"/>
    <property type="project" value="UniProtKB-EC"/>
</dbReference>
<comment type="catalytic activity">
    <reaction evidence="24">
        <text>NADPH + O2 + H(+) = H2O2 + NADP(+)</text>
        <dbReference type="Rhea" id="RHEA:11260"/>
        <dbReference type="ChEBI" id="CHEBI:15378"/>
        <dbReference type="ChEBI" id="CHEBI:15379"/>
        <dbReference type="ChEBI" id="CHEBI:16240"/>
        <dbReference type="ChEBI" id="CHEBI:57783"/>
        <dbReference type="ChEBI" id="CHEBI:58349"/>
        <dbReference type="EC" id="1.6.3.1"/>
    </reaction>
    <physiologicalReaction direction="left-to-right" evidence="24">
        <dbReference type="Rhea" id="RHEA:11261"/>
    </physiologicalReaction>
</comment>
<comment type="catalytic activity">
    <reaction evidence="29">
        <text>(2E)-geranial + NADPH + O2 + H(+) = (1E)-2,6-dimethylhepta-1,5-dien-1-yl formate + NADP(+) + H2O</text>
        <dbReference type="Rhea" id="RHEA:54860"/>
        <dbReference type="ChEBI" id="CHEBI:15377"/>
        <dbReference type="ChEBI" id="CHEBI:15378"/>
        <dbReference type="ChEBI" id="CHEBI:15379"/>
        <dbReference type="ChEBI" id="CHEBI:16980"/>
        <dbReference type="ChEBI" id="CHEBI:57783"/>
        <dbReference type="ChEBI" id="CHEBI:58349"/>
        <dbReference type="ChEBI" id="CHEBI:138375"/>
    </reaction>
    <physiologicalReaction direction="left-to-right" evidence="29">
        <dbReference type="Rhea" id="RHEA:54861"/>
    </physiologicalReaction>
</comment>
<evidence type="ECO:0000256" key="25">
    <source>
        <dbReference type="ARBA" id="ARBA00047977"/>
    </source>
</evidence>
<accession>A0ABD0M688</accession>
<comment type="catalytic activity">
    <reaction evidence="31">
        <text>N,N-dimethylaniline + NADPH + O2 + H(+) = N,N-dimethylaniline N-oxide + NADP(+) + H2O</text>
        <dbReference type="Rhea" id="RHEA:24468"/>
        <dbReference type="ChEBI" id="CHEBI:15377"/>
        <dbReference type="ChEBI" id="CHEBI:15378"/>
        <dbReference type="ChEBI" id="CHEBI:15379"/>
        <dbReference type="ChEBI" id="CHEBI:16269"/>
        <dbReference type="ChEBI" id="CHEBI:17735"/>
        <dbReference type="ChEBI" id="CHEBI:57783"/>
        <dbReference type="ChEBI" id="CHEBI:58349"/>
        <dbReference type="EC" id="1.14.13.8"/>
    </reaction>
    <physiologicalReaction direction="left-to-right" evidence="31">
        <dbReference type="Rhea" id="RHEA:24469"/>
    </physiologicalReaction>
</comment>
<keyword evidence="17 33" id="KW-0472">Membrane</keyword>
<evidence type="ECO:0000256" key="16">
    <source>
        <dbReference type="ARBA" id="ARBA00023098"/>
    </source>
</evidence>
<evidence type="ECO:0000256" key="1">
    <source>
        <dbReference type="ARBA" id="ARBA00001974"/>
    </source>
</evidence>
<evidence type="ECO:0000256" key="30">
    <source>
        <dbReference type="ARBA" id="ARBA00048990"/>
    </source>
</evidence>